<evidence type="ECO:0000313" key="1">
    <source>
        <dbReference type="EMBL" id="EUB62517.1"/>
    </source>
</evidence>
<name>W6UVU3_ECHGR</name>
<gene>
    <name evidence="1" type="ORF">EGR_02649</name>
</gene>
<reference evidence="1 2" key="1">
    <citation type="journal article" date="2013" name="Nat. Genet.">
        <title>The genome of the hydatid tapeworm Echinococcus granulosus.</title>
        <authorList>
            <person name="Zheng H."/>
            <person name="Zhang W."/>
            <person name="Zhang L."/>
            <person name="Zhang Z."/>
            <person name="Li J."/>
            <person name="Lu G."/>
            <person name="Zhu Y."/>
            <person name="Wang Y."/>
            <person name="Huang Y."/>
            <person name="Liu J."/>
            <person name="Kang H."/>
            <person name="Chen J."/>
            <person name="Wang L."/>
            <person name="Chen A."/>
            <person name="Yu S."/>
            <person name="Gao Z."/>
            <person name="Jin L."/>
            <person name="Gu W."/>
            <person name="Wang Z."/>
            <person name="Zhao L."/>
            <person name="Shi B."/>
            <person name="Wen H."/>
            <person name="Lin R."/>
            <person name="Jones M.K."/>
            <person name="Brejova B."/>
            <person name="Vinar T."/>
            <person name="Zhao G."/>
            <person name="McManus D.P."/>
            <person name="Chen Z."/>
            <person name="Zhou Y."/>
            <person name="Wang S."/>
        </authorList>
    </citation>
    <scope>NUCLEOTIDE SEQUENCE [LARGE SCALE GENOMIC DNA]</scope>
</reference>
<dbReference type="RefSeq" id="XP_024353713.1">
    <property type="nucleotide sequence ID" value="XM_024491898.1"/>
</dbReference>
<dbReference type="KEGG" id="egl:EGR_02649"/>
<organism evidence="1 2">
    <name type="scientific">Echinococcus granulosus</name>
    <name type="common">Hydatid tapeworm</name>
    <dbReference type="NCBI Taxonomy" id="6210"/>
    <lineage>
        <taxon>Eukaryota</taxon>
        <taxon>Metazoa</taxon>
        <taxon>Spiralia</taxon>
        <taxon>Lophotrochozoa</taxon>
        <taxon>Platyhelminthes</taxon>
        <taxon>Cestoda</taxon>
        <taxon>Eucestoda</taxon>
        <taxon>Cyclophyllidea</taxon>
        <taxon>Taeniidae</taxon>
        <taxon>Echinococcus</taxon>
        <taxon>Echinococcus granulosus group</taxon>
    </lineage>
</organism>
<comment type="caution">
    <text evidence="1">The sequence shown here is derived from an EMBL/GenBank/DDBJ whole genome shotgun (WGS) entry which is preliminary data.</text>
</comment>
<dbReference type="EMBL" id="APAU02000012">
    <property type="protein sequence ID" value="EUB62517.1"/>
    <property type="molecule type" value="Genomic_DNA"/>
</dbReference>
<dbReference type="Proteomes" id="UP000019149">
    <property type="component" value="Unassembled WGS sequence"/>
</dbReference>
<proteinExistence type="predicted"/>
<dbReference type="GeneID" id="36338364"/>
<dbReference type="AlphaFoldDB" id="W6UVU3"/>
<keyword evidence="2" id="KW-1185">Reference proteome</keyword>
<dbReference type="CTD" id="36338364"/>
<evidence type="ECO:0000313" key="2">
    <source>
        <dbReference type="Proteomes" id="UP000019149"/>
    </source>
</evidence>
<sequence>MQIGFTNELALDDDFISIVTYKCESIKAPPEVPKEILNLEISINTIKRRIKGILNHKAIPVSQKGCGFSFSPLPFPTEKQDPYSCALFLVRRDDLGLNTAILHHFSKVEVNLIELRVTNQIKDYLCLKAKKQVTFLVDGFKWWPRNKNTPSSGMLDDDDNNNYLFFVKPLDILLTFTLCTLNGRRLISIRLFIGGDTFCVILNGRWDKIARGQGQTCHFRIHKF</sequence>
<accession>W6UVU3</accession>
<protein>
    <submittedName>
        <fullName evidence="1">Uncharacterized protein</fullName>
    </submittedName>
</protein>